<dbReference type="EMBL" id="JANJYJ010000008">
    <property type="protein sequence ID" value="KAK3194940.1"/>
    <property type="molecule type" value="Genomic_DNA"/>
</dbReference>
<dbReference type="Proteomes" id="UP001281410">
    <property type="component" value="Unassembled WGS sequence"/>
</dbReference>
<dbReference type="PANTHER" id="PTHR42678:SF40">
    <property type="entry name" value="AMIDASE DOMAIN-CONTAINING PROTEIN"/>
    <property type="match status" value="1"/>
</dbReference>
<keyword evidence="4" id="KW-1185">Reference proteome</keyword>
<dbReference type="PANTHER" id="PTHR42678">
    <property type="entry name" value="AMIDASE"/>
    <property type="match status" value="1"/>
</dbReference>
<dbReference type="Pfam" id="PF01425">
    <property type="entry name" value="Amidase"/>
    <property type="match status" value="1"/>
</dbReference>
<protein>
    <recommendedName>
        <fullName evidence="2">Amidase domain-containing protein</fullName>
    </recommendedName>
</protein>
<dbReference type="Gene3D" id="3.90.1300.10">
    <property type="entry name" value="Amidase signature (AS) domain"/>
    <property type="match status" value="1"/>
</dbReference>
<reference evidence="3" key="1">
    <citation type="journal article" date="2023" name="Plant J.">
        <title>Genome sequences and population genomics provide insights into the demographic history, inbreeding, and mutation load of two 'living fossil' tree species of Dipteronia.</title>
        <authorList>
            <person name="Feng Y."/>
            <person name="Comes H.P."/>
            <person name="Chen J."/>
            <person name="Zhu S."/>
            <person name="Lu R."/>
            <person name="Zhang X."/>
            <person name="Li P."/>
            <person name="Qiu J."/>
            <person name="Olsen K.M."/>
            <person name="Qiu Y."/>
        </authorList>
    </citation>
    <scope>NUCLEOTIDE SEQUENCE</scope>
    <source>
        <strain evidence="3">NBL</strain>
    </source>
</reference>
<dbReference type="InterPro" id="IPR023631">
    <property type="entry name" value="Amidase_dom"/>
</dbReference>
<dbReference type="InterPro" id="IPR036928">
    <property type="entry name" value="AS_sf"/>
</dbReference>
<name>A0AAE0DXL4_9ROSI</name>
<proteinExistence type="predicted"/>
<keyword evidence="1" id="KW-0732">Signal</keyword>
<evidence type="ECO:0000313" key="4">
    <source>
        <dbReference type="Proteomes" id="UP001281410"/>
    </source>
</evidence>
<evidence type="ECO:0000313" key="3">
    <source>
        <dbReference type="EMBL" id="KAK3194940.1"/>
    </source>
</evidence>
<dbReference type="SUPFAM" id="SSF75304">
    <property type="entry name" value="Amidase signature (AS) enzymes"/>
    <property type="match status" value="1"/>
</dbReference>
<dbReference type="AlphaFoldDB" id="A0AAE0DXL4"/>
<sequence length="533" mass="57263">MATKSSPPSVSLLSLLFLIHLTLSLSSSSIIIRVTDHFKPWILIKEATVAELQLAFKQNRLTSRQLVEFYLGEIHRINPVLRGVIEVNPDALHLADKADRERKAKAPRSLLGLHGIPILVKDNIATKDKMNTTAGSFALLGSIVPRNAFVVTKLINAGAIILGKASLSEWANARIIPNGWCARSGQGRNPYVLSADPCGSSSGSAISVAANMAAVSLGTETDGSILCPSSSNSVVGIKPTVGLTSRDGVVPITHRQDTIGPICRTVADAVYVLDAIVGVDHNDKATREGSKYIPVGGYIQFLKPSGLKGKRLGIVKDPFFTDIKEPGIVRAFEHHFQTLRQQGAVLVDNLKIVSIDAILNPLVSGEGKAMDTDLKLDLNKYLEGLVVSPVRSLADVIEFNNKFAKLEMTKEYGQQGLLDAQKTDGINAEVKVALLNLAKLSRNGLEKLMRENKLDAAVTPGYEFSTVLAIGGYPGISVPAGYDSNGVPFGICFGGLKGAEPKLIEIAYGFEQATKIRKPPPPIKHRKDSTIKT</sequence>
<evidence type="ECO:0000256" key="1">
    <source>
        <dbReference type="SAM" id="SignalP"/>
    </source>
</evidence>
<comment type="caution">
    <text evidence="3">The sequence shown here is derived from an EMBL/GenBank/DDBJ whole genome shotgun (WGS) entry which is preliminary data.</text>
</comment>
<gene>
    <name evidence="3" type="ORF">Dsin_026250</name>
</gene>
<accession>A0AAE0DXL4</accession>
<organism evidence="3 4">
    <name type="scientific">Dipteronia sinensis</name>
    <dbReference type="NCBI Taxonomy" id="43782"/>
    <lineage>
        <taxon>Eukaryota</taxon>
        <taxon>Viridiplantae</taxon>
        <taxon>Streptophyta</taxon>
        <taxon>Embryophyta</taxon>
        <taxon>Tracheophyta</taxon>
        <taxon>Spermatophyta</taxon>
        <taxon>Magnoliopsida</taxon>
        <taxon>eudicotyledons</taxon>
        <taxon>Gunneridae</taxon>
        <taxon>Pentapetalae</taxon>
        <taxon>rosids</taxon>
        <taxon>malvids</taxon>
        <taxon>Sapindales</taxon>
        <taxon>Sapindaceae</taxon>
        <taxon>Hippocastanoideae</taxon>
        <taxon>Acereae</taxon>
        <taxon>Dipteronia</taxon>
    </lineage>
</organism>
<feature type="signal peptide" evidence="1">
    <location>
        <begin position="1"/>
        <end position="24"/>
    </location>
</feature>
<evidence type="ECO:0000259" key="2">
    <source>
        <dbReference type="Pfam" id="PF01425"/>
    </source>
</evidence>
<feature type="domain" description="Amidase" evidence="2">
    <location>
        <begin position="66"/>
        <end position="460"/>
    </location>
</feature>
<feature type="chain" id="PRO_5042237123" description="Amidase domain-containing protein" evidence="1">
    <location>
        <begin position="25"/>
        <end position="533"/>
    </location>
</feature>